<dbReference type="InterPro" id="IPR027417">
    <property type="entry name" value="P-loop_NTPase"/>
</dbReference>
<evidence type="ECO:0000256" key="1">
    <source>
        <dbReference type="ARBA" id="ARBA00022741"/>
    </source>
</evidence>
<dbReference type="InterPro" id="IPR032524">
    <property type="entry name" value="ABC_tran_C"/>
</dbReference>
<dbReference type="AlphaFoldDB" id="A0A2X3BI82"/>
<dbReference type="SUPFAM" id="SSF52540">
    <property type="entry name" value="P-loop containing nucleoside triphosphate hydrolases"/>
    <property type="match status" value="2"/>
</dbReference>
<dbReference type="PROSITE" id="PS00211">
    <property type="entry name" value="ABC_TRANSPORTER_1"/>
    <property type="match status" value="2"/>
</dbReference>
<protein>
    <submittedName>
        <fullName evidence="6">ABC transporter ATP-binding protein</fullName>
    </submittedName>
</protein>
<dbReference type="PROSITE" id="PS50893">
    <property type="entry name" value="ABC_TRANSPORTER_2"/>
    <property type="match status" value="2"/>
</dbReference>
<evidence type="ECO:0000259" key="5">
    <source>
        <dbReference type="PROSITE" id="PS50893"/>
    </source>
</evidence>
<dbReference type="PANTHER" id="PTHR42855">
    <property type="entry name" value="ABC TRANSPORTER ATP-BINDING SUBUNIT"/>
    <property type="match status" value="1"/>
</dbReference>
<dbReference type="Gene3D" id="1.10.287.380">
    <property type="entry name" value="Valyl-tRNA synthetase, C-terminal domain"/>
    <property type="match status" value="1"/>
</dbReference>
<dbReference type="GO" id="GO:0005524">
    <property type="term" value="F:ATP binding"/>
    <property type="evidence" value="ECO:0007669"/>
    <property type="project" value="UniProtKB-KW"/>
</dbReference>
<name>A0A2X3BI82_9HELI</name>
<dbReference type="Gene3D" id="3.40.50.300">
    <property type="entry name" value="P-loop containing nucleotide triphosphate hydrolases"/>
    <property type="match status" value="2"/>
</dbReference>
<organism evidence="6 7">
    <name type="scientific">Helicobacter fennelliae</name>
    <dbReference type="NCBI Taxonomy" id="215"/>
    <lineage>
        <taxon>Bacteria</taxon>
        <taxon>Pseudomonadati</taxon>
        <taxon>Campylobacterota</taxon>
        <taxon>Epsilonproteobacteria</taxon>
        <taxon>Campylobacterales</taxon>
        <taxon>Helicobacteraceae</taxon>
        <taxon>Helicobacter</taxon>
    </lineage>
</organism>
<dbReference type="InterPro" id="IPR037118">
    <property type="entry name" value="Val-tRNA_synth_C_sf"/>
</dbReference>
<reference evidence="6 7" key="1">
    <citation type="submission" date="2018-06" db="EMBL/GenBank/DDBJ databases">
        <authorList>
            <consortium name="Pathogen Informatics"/>
            <person name="Doyle S."/>
        </authorList>
    </citation>
    <scope>NUCLEOTIDE SEQUENCE [LARGE SCALE GENOMIC DNA]</scope>
    <source>
        <strain evidence="6 7">NCTC13102</strain>
    </source>
</reference>
<feature type="compositionally biased region" description="Polar residues" evidence="4">
    <location>
        <begin position="593"/>
        <end position="603"/>
    </location>
</feature>
<dbReference type="InterPro" id="IPR051309">
    <property type="entry name" value="ABCF_ATPase"/>
</dbReference>
<dbReference type="InterPro" id="IPR003439">
    <property type="entry name" value="ABC_transporter-like_ATP-bd"/>
</dbReference>
<evidence type="ECO:0000256" key="4">
    <source>
        <dbReference type="SAM" id="MobiDB-lite"/>
    </source>
</evidence>
<dbReference type="FunFam" id="3.40.50.300:FF:000011">
    <property type="entry name" value="Putative ABC transporter ATP-binding component"/>
    <property type="match status" value="1"/>
</dbReference>
<accession>A0A2X3BI82</accession>
<feature type="coiled-coil region" evidence="3">
    <location>
        <begin position="619"/>
        <end position="678"/>
    </location>
</feature>
<dbReference type="Pfam" id="PF12848">
    <property type="entry name" value="ABC_tran_Xtn"/>
    <property type="match status" value="1"/>
</dbReference>
<keyword evidence="3" id="KW-0175">Coiled coil</keyword>
<dbReference type="InterPro" id="IPR003593">
    <property type="entry name" value="AAA+_ATPase"/>
</dbReference>
<dbReference type="NCBIfam" id="NF000355">
    <property type="entry name" value="ribo_prot_ABC_F"/>
    <property type="match status" value="1"/>
</dbReference>
<keyword evidence="2 6" id="KW-0067">ATP-binding</keyword>
<feature type="domain" description="ABC transporter" evidence="5">
    <location>
        <begin position="4"/>
        <end position="270"/>
    </location>
</feature>
<dbReference type="PANTHER" id="PTHR42855:SF1">
    <property type="entry name" value="ABC TRANSPORTER DOMAIN-CONTAINING PROTEIN"/>
    <property type="match status" value="1"/>
</dbReference>
<dbReference type="GO" id="GO:0003677">
    <property type="term" value="F:DNA binding"/>
    <property type="evidence" value="ECO:0007669"/>
    <property type="project" value="InterPro"/>
</dbReference>
<dbReference type="InterPro" id="IPR032781">
    <property type="entry name" value="ABC_tran_Xtn"/>
</dbReference>
<feature type="domain" description="ABC transporter" evidence="5">
    <location>
        <begin position="346"/>
        <end position="563"/>
    </location>
</feature>
<dbReference type="GO" id="GO:0016887">
    <property type="term" value="F:ATP hydrolysis activity"/>
    <property type="evidence" value="ECO:0007669"/>
    <property type="project" value="InterPro"/>
</dbReference>
<dbReference type="SMART" id="SM00382">
    <property type="entry name" value="AAA"/>
    <property type="match status" value="2"/>
</dbReference>
<dbReference type="InterPro" id="IPR017871">
    <property type="entry name" value="ABC_transporter-like_CS"/>
</dbReference>
<dbReference type="Pfam" id="PF16326">
    <property type="entry name" value="ABC_tran_CTD"/>
    <property type="match status" value="1"/>
</dbReference>
<proteinExistence type="predicted"/>
<dbReference type="EMBL" id="UAWL01000006">
    <property type="protein sequence ID" value="SQB99006.1"/>
    <property type="molecule type" value="Genomic_DNA"/>
</dbReference>
<feature type="compositionally biased region" description="Basic and acidic residues" evidence="4">
    <location>
        <begin position="576"/>
        <end position="592"/>
    </location>
</feature>
<sequence>MALISLIQISKQFDYKKILDEVSFTFNENERVAIVGKNGSGKSTLLKILNGEIQADSGERAFKTGLQILSLAQNSNFTPGKSVREVCLESLEELLQIHHRIQHINITLAKESKHLDSQNNHNNYEPTYRALLDELGKLSNILDNTDGWNLEQKVEDVLKHFSLKEFENRIACTLSGGEQKRLALAQILLQRADVYILDEPTNHLDVQAVEFLEEKILSLKASVVFISHDRYFVDRIAQRIVEVDNAKILNFSGGYTQYLEQKAQILANLTKEHTHLLKLLKAEEEWLAKGVQARRKRNEGRKERLMELRKSAKHNPALINKMRLELERESKHFYRQEGKNAQKMIFECENINLRFYDKALIQNFSLRILQHDRIAIVGKNGSGKSTLLKILLGKITPDSGTIKRGELHIGYFDQHREMLDDSKSLIETFCPNGGDHIEVRGKNIHVFGYLKNFLFPKEMLDKKIAALSGGEKNRVALALLFTKHYDCLILDEPTNDLDIATINILEEYLASFDGALIFVSHDRYFVDKLAKKLLIFEPITNHVQTHITESYMLYSEYLDMQKELREYKSLQESLEQESKIESKMEDKTKNQKDSTTNQHNTTTESKKPKKLSYKENLELQQLPKEIQILESQIKSLESELSDSAVYLQKGIATIATQLEQAKEMLESKYERYFELEEKCNNL</sequence>
<evidence type="ECO:0000313" key="7">
    <source>
        <dbReference type="Proteomes" id="UP000250166"/>
    </source>
</evidence>
<dbReference type="RefSeq" id="WP_112058783.1">
    <property type="nucleotide sequence ID" value="NZ_UAWL01000006.1"/>
</dbReference>
<feature type="region of interest" description="Disordered" evidence="4">
    <location>
        <begin position="575"/>
        <end position="612"/>
    </location>
</feature>
<dbReference type="CDD" id="cd03221">
    <property type="entry name" value="ABCF_EF-3"/>
    <property type="match status" value="2"/>
</dbReference>
<dbReference type="Pfam" id="PF00005">
    <property type="entry name" value="ABC_tran"/>
    <property type="match status" value="2"/>
</dbReference>
<evidence type="ECO:0000256" key="2">
    <source>
        <dbReference type="ARBA" id="ARBA00022840"/>
    </source>
</evidence>
<evidence type="ECO:0000313" key="6">
    <source>
        <dbReference type="EMBL" id="SQB99006.1"/>
    </source>
</evidence>
<keyword evidence="1" id="KW-0547">Nucleotide-binding</keyword>
<gene>
    <name evidence="6" type="primary">yjjK</name>
    <name evidence="6" type="ORF">NCTC13102_01479</name>
</gene>
<evidence type="ECO:0000256" key="3">
    <source>
        <dbReference type="SAM" id="Coils"/>
    </source>
</evidence>
<dbReference type="Proteomes" id="UP000250166">
    <property type="component" value="Unassembled WGS sequence"/>
</dbReference>